<dbReference type="RefSeq" id="WP_185691868.1">
    <property type="nucleotide sequence ID" value="NZ_JACHVA010000046.1"/>
</dbReference>
<dbReference type="GO" id="GO:0000976">
    <property type="term" value="F:transcription cis-regulatory region binding"/>
    <property type="evidence" value="ECO:0007669"/>
    <property type="project" value="TreeGrafter"/>
</dbReference>
<dbReference type="Pfam" id="PF13377">
    <property type="entry name" value="Peripla_BP_3"/>
    <property type="match status" value="1"/>
</dbReference>
<dbReference type="Proteomes" id="UP000525652">
    <property type="component" value="Unassembled WGS sequence"/>
</dbReference>
<dbReference type="InterPro" id="IPR000843">
    <property type="entry name" value="HTH_LacI"/>
</dbReference>
<sequence length="323" mass="35860">MISQRELAKKLGTSAMTVSRAFRDHPDLAPETKKRIIEAATKLGYSPGKSRSKKSDPQSTIRIGLVAYDSPGATFQSETPRRIYLAIQQECQRNGAETLVEFPEPNQLPMLAKNHAVSGIFLFGRYTPEIVENLKDIPTLAVSSYIQSENLPRIVANNLEGMRIATNHLIELGHRNILFLGLDEGPLTELYRERADGYSLAMLSHQLKPTLRFHPNYQFQTVLTDWTQFSAIVCATDGIAAAVHKQLSETGCSIPEDLSLVGFDGTSEGESLGMTSYEPNWAMLGKVAANQLLFRPQDIQRKGLRISIPGRLIVRNSCQPPRP</sequence>
<dbReference type="PROSITE" id="PS50932">
    <property type="entry name" value="HTH_LACI_2"/>
    <property type="match status" value="1"/>
</dbReference>
<dbReference type="PANTHER" id="PTHR30146">
    <property type="entry name" value="LACI-RELATED TRANSCRIPTIONAL REPRESSOR"/>
    <property type="match status" value="1"/>
</dbReference>
<dbReference type="AlphaFoldDB" id="A0A7X1E3N1"/>
<dbReference type="InterPro" id="IPR010982">
    <property type="entry name" value="Lambda_DNA-bd_dom_sf"/>
</dbReference>
<dbReference type="InterPro" id="IPR028082">
    <property type="entry name" value="Peripla_BP_I"/>
</dbReference>
<dbReference type="SUPFAM" id="SSF53822">
    <property type="entry name" value="Periplasmic binding protein-like I"/>
    <property type="match status" value="1"/>
</dbReference>
<dbReference type="PANTHER" id="PTHR30146:SF109">
    <property type="entry name" value="HTH-TYPE TRANSCRIPTIONAL REGULATOR GALS"/>
    <property type="match status" value="1"/>
</dbReference>
<dbReference type="Pfam" id="PF00356">
    <property type="entry name" value="LacI"/>
    <property type="match status" value="1"/>
</dbReference>
<keyword evidence="1" id="KW-0805">Transcription regulation</keyword>
<keyword evidence="2 5" id="KW-0238">DNA-binding</keyword>
<dbReference type="Gene3D" id="3.40.50.2300">
    <property type="match status" value="2"/>
</dbReference>
<dbReference type="InterPro" id="IPR046335">
    <property type="entry name" value="LacI/GalR-like_sensor"/>
</dbReference>
<evidence type="ECO:0000313" key="5">
    <source>
        <dbReference type="EMBL" id="MBC2601143.1"/>
    </source>
</evidence>
<proteinExistence type="predicted"/>
<gene>
    <name evidence="5" type="ORF">H5P30_05035</name>
</gene>
<evidence type="ECO:0000259" key="4">
    <source>
        <dbReference type="PROSITE" id="PS50932"/>
    </source>
</evidence>
<evidence type="ECO:0000256" key="2">
    <source>
        <dbReference type="ARBA" id="ARBA00023125"/>
    </source>
</evidence>
<evidence type="ECO:0000256" key="3">
    <source>
        <dbReference type="ARBA" id="ARBA00023163"/>
    </source>
</evidence>
<name>A0A7X1E3N1_9BACT</name>
<dbReference type="SMART" id="SM00354">
    <property type="entry name" value="HTH_LACI"/>
    <property type="match status" value="1"/>
</dbReference>
<dbReference type="EMBL" id="JACHVA010000046">
    <property type="protein sequence ID" value="MBC2601143.1"/>
    <property type="molecule type" value="Genomic_DNA"/>
</dbReference>
<dbReference type="Gene3D" id="1.10.260.40">
    <property type="entry name" value="lambda repressor-like DNA-binding domains"/>
    <property type="match status" value="1"/>
</dbReference>
<accession>A0A7X1E3N1</accession>
<keyword evidence="6" id="KW-1185">Reference proteome</keyword>
<evidence type="ECO:0000313" key="6">
    <source>
        <dbReference type="Proteomes" id="UP000525652"/>
    </source>
</evidence>
<keyword evidence="3" id="KW-0804">Transcription</keyword>
<dbReference type="GO" id="GO:0003700">
    <property type="term" value="F:DNA-binding transcription factor activity"/>
    <property type="evidence" value="ECO:0007669"/>
    <property type="project" value="TreeGrafter"/>
</dbReference>
<dbReference type="CDD" id="cd01392">
    <property type="entry name" value="HTH_LacI"/>
    <property type="match status" value="1"/>
</dbReference>
<feature type="domain" description="HTH lacI-type" evidence="4">
    <location>
        <begin position="2"/>
        <end position="55"/>
    </location>
</feature>
<comment type="caution">
    <text evidence="5">The sequence shown here is derived from an EMBL/GenBank/DDBJ whole genome shotgun (WGS) entry which is preliminary data.</text>
</comment>
<evidence type="ECO:0000256" key="1">
    <source>
        <dbReference type="ARBA" id="ARBA00023015"/>
    </source>
</evidence>
<protein>
    <submittedName>
        <fullName evidence="5">LacI family DNA-binding transcriptional regulator</fullName>
    </submittedName>
</protein>
<dbReference type="SUPFAM" id="SSF47413">
    <property type="entry name" value="lambda repressor-like DNA-binding domains"/>
    <property type="match status" value="1"/>
</dbReference>
<organism evidence="5 6">
    <name type="scientific">Puniceicoccus vermicola</name>
    <dbReference type="NCBI Taxonomy" id="388746"/>
    <lineage>
        <taxon>Bacteria</taxon>
        <taxon>Pseudomonadati</taxon>
        <taxon>Verrucomicrobiota</taxon>
        <taxon>Opitutia</taxon>
        <taxon>Puniceicoccales</taxon>
        <taxon>Puniceicoccaceae</taxon>
        <taxon>Puniceicoccus</taxon>
    </lineage>
</organism>
<reference evidence="5 6" key="1">
    <citation type="submission" date="2020-07" db="EMBL/GenBank/DDBJ databases">
        <authorList>
            <person name="Feng X."/>
        </authorList>
    </citation>
    <scope>NUCLEOTIDE SEQUENCE [LARGE SCALE GENOMIC DNA]</scope>
    <source>
        <strain evidence="5 6">JCM14086</strain>
    </source>
</reference>